<dbReference type="EMBL" id="AKCT01000319">
    <property type="protein sequence ID" value="EKV04914.1"/>
    <property type="molecule type" value="Genomic_DNA"/>
</dbReference>
<proteinExistence type="predicted"/>
<dbReference type="InParanoid" id="K9F775"/>
<accession>K9F775</accession>
<evidence type="ECO:0000313" key="2">
    <source>
        <dbReference type="Proteomes" id="UP000009882"/>
    </source>
</evidence>
<name>K9F775_PEND2</name>
<dbReference type="AlphaFoldDB" id="K9F775"/>
<dbReference type="HOGENOM" id="CLU_3377278_0_0_1"/>
<keyword evidence="2" id="KW-1185">Reference proteome</keyword>
<gene>
    <name evidence="1" type="ORF">PDIG_87150</name>
</gene>
<evidence type="ECO:0000313" key="1">
    <source>
        <dbReference type="EMBL" id="EKV04914.1"/>
    </source>
</evidence>
<protein>
    <submittedName>
        <fullName evidence="1">Uncharacterized protein</fullName>
    </submittedName>
</protein>
<comment type="caution">
    <text evidence="1">The sequence shown here is derived from an EMBL/GenBank/DDBJ whole genome shotgun (WGS) entry which is preliminary data.</text>
</comment>
<organism evidence="1 2">
    <name type="scientific">Penicillium digitatum (strain PHI26 / CECT 20796)</name>
    <name type="common">Green mold</name>
    <dbReference type="NCBI Taxonomy" id="1170229"/>
    <lineage>
        <taxon>Eukaryota</taxon>
        <taxon>Fungi</taxon>
        <taxon>Dikarya</taxon>
        <taxon>Ascomycota</taxon>
        <taxon>Pezizomycotina</taxon>
        <taxon>Eurotiomycetes</taxon>
        <taxon>Eurotiomycetidae</taxon>
        <taxon>Eurotiales</taxon>
        <taxon>Aspergillaceae</taxon>
        <taxon>Penicillium</taxon>
    </lineage>
</organism>
<sequence length="35" mass="4152">MNDATEPRITNFRQGELREDNIQKSVSLFQKKKKT</sequence>
<dbReference type="Proteomes" id="UP000009882">
    <property type="component" value="Unassembled WGS sequence"/>
</dbReference>
<reference evidence="2" key="1">
    <citation type="journal article" date="2012" name="BMC Genomics">
        <title>Genome sequence of the necrotrophic fungus Penicillium digitatum, the main postharvest pathogen of citrus.</title>
        <authorList>
            <person name="Marcet-Houben M."/>
            <person name="Ballester A.-R."/>
            <person name="de la Fuente B."/>
            <person name="Harries E."/>
            <person name="Marcos J.F."/>
            <person name="Gonzalez-Candelas L."/>
            <person name="Gabaldon T."/>
        </authorList>
    </citation>
    <scope>NUCLEOTIDE SEQUENCE [LARGE SCALE GENOMIC DNA]</scope>
    <source>
        <strain evidence="2">PHI26 / CECT 20796</strain>
    </source>
</reference>